<reference evidence="7 8" key="1">
    <citation type="journal article" date="2024" name="IMA Fungus">
        <title>IMA Genome - F19 : A genome assembly and annotation guide to empower mycologists, including annotated draft genome sequences of Ceratocystis pirilliformis, Diaporthe australafricana, Fusarium ophioides, Paecilomyces lecythidis, and Sporothrix stenoceras.</title>
        <authorList>
            <person name="Aylward J."/>
            <person name="Wilson A.M."/>
            <person name="Visagie C.M."/>
            <person name="Spraker J."/>
            <person name="Barnes I."/>
            <person name="Buitendag C."/>
            <person name="Ceriani C."/>
            <person name="Del Mar Angel L."/>
            <person name="du Plessis D."/>
            <person name="Fuchs T."/>
            <person name="Gasser K."/>
            <person name="Kramer D."/>
            <person name="Li W."/>
            <person name="Munsamy K."/>
            <person name="Piso A."/>
            <person name="Price J.L."/>
            <person name="Sonnekus B."/>
            <person name="Thomas C."/>
            <person name="van der Nest A."/>
            <person name="van Dijk A."/>
            <person name="van Heerden A."/>
            <person name="van Vuuren N."/>
            <person name="Yilmaz N."/>
            <person name="Duong T.A."/>
            <person name="van der Merwe N.A."/>
            <person name="Wingfield M.J."/>
            <person name="Wingfield B.D."/>
        </authorList>
    </citation>
    <scope>NUCLEOTIDE SEQUENCE [LARGE SCALE GENOMIC DNA]</scope>
    <source>
        <strain evidence="7 8">CMW 18300</strain>
    </source>
</reference>
<dbReference type="InterPro" id="IPR002938">
    <property type="entry name" value="FAD-bd"/>
</dbReference>
<sequence>MHVIIAGAGVAGLSAAISLRRCGHRVTIYERSSLNHEFGAAINVPPNVSRLLIPLGLDVVKAKFVPSQSLYILSHTQRDKVLGHSDFRHNIDTYGAHLYYAHRVDLHENLKLMATELDGPGIPAVIKTKSEVVSYDPETPSMTLKDGTVLSGDLVIGADGIHSVSVVTILGRPNPPQPAQHSNCCYRFLIPRPDVENDPKTSFFTQSLVGMQGLRIWPDPANARRLVYYPCREYDNIFYRAVKINLNTADSPLQSSQVLNFTIMCRNDELGSNKEDWDAPADKAEVLKALEGYDPGLLAVISKCTEFKRWPLLYRPPIPVWYKGRMAIVGDAAHPMLPHQGQGGAQGLEDGLALGLVMAGASRATVEDRLAIYQKIRHHRASAIQILSNYGFDQKPPEEVMDYLEGQSLPTNAEETFKFNYRVDIVQRAIDNMKTYDSSFKVPVDLFPFPEFLKRQPEVQIL</sequence>
<keyword evidence="4" id="KW-0560">Oxidoreductase</keyword>
<comment type="caution">
    <text evidence="7">The sequence shown here is derived from an EMBL/GenBank/DDBJ whole genome shotgun (WGS) entry which is preliminary data.</text>
</comment>
<dbReference type="PRINTS" id="PR00420">
    <property type="entry name" value="RNGMNOXGNASE"/>
</dbReference>
<dbReference type="SUPFAM" id="SSF51905">
    <property type="entry name" value="FAD/NAD(P)-binding domain"/>
    <property type="match status" value="1"/>
</dbReference>
<organism evidence="7 8">
    <name type="scientific">Diaporthe australafricana</name>
    <dbReference type="NCBI Taxonomy" id="127596"/>
    <lineage>
        <taxon>Eukaryota</taxon>
        <taxon>Fungi</taxon>
        <taxon>Dikarya</taxon>
        <taxon>Ascomycota</taxon>
        <taxon>Pezizomycotina</taxon>
        <taxon>Sordariomycetes</taxon>
        <taxon>Sordariomycetidae</taxon>
        <taxon>Diaporthales</taxon>
        <taxon>Diaporthaceae</taxon>
        <taxon>Diaporthe</taxon>
    </lineage>
</organism>
<dbReference type="EMBL" id="JAWRVE010000072">
    <property type="protein sequence ID" value="KAL1863984.1"/>
    <property type="molecule type" value="Genomic_DNA"/>
</dbReference>
<dbReference type="Proteomes" id="UP001583177">
    <property type="component" value="Unassembled WGS sequence"/>
</dbReference>
<comment type="similarity">
    <text evidence="1">Belongs to the paxM FAD-dependent monooxygenase family.</text>
</comment>
<evidence type="ECO:0000256" key="1">
    <source>
        <dbReference type="ARBA" id="ARBA00007992"/>
    </source>
</evidence>
<evidence type="ECO:0000256" key="2">
    <source>
        <dbReference type="ARBA" id="ARBA00022630"/>
    </source>
</evidence>
<evidence type="ECO:0000256" key="3">
    <source>
        <dbReference type="ARBA" id="ARBA00022827"/>
    </source>
</evidence>
<keyword evidence="8" id="KW-1185">Reference proteome</keyword>
<name>A0ABR3WKS9_9PEZI</name>
<evidence type="ECO:0000259" key="6">
    <source>
        <dbReference type="Pfam" id="PF01494"/>
    </source>
</evidence>
<dbReference type="Pfam" id="PF01494">
    <property type="entry name" value="FAD_binding_3"/>
    <property type="match status" value="2"/>
</dbReference>
<dbReference type="SUPFAM" id="SSF54373">
    <property type="entry name" value="FAD-linked reductases, C-terminal domain"/>
    <property type="match status" value="1"/>
</dbReference>
<gene>
    <name evidence="7" type="ORF">Daus18300_007949</name>
</gene>
<keyword evidence="3" id="KW-0274">FAD</keyword>
<evidence type="ECO:0000256" key="4">
    <source>
        <dbReference type="ARBA" id="ARBA00023002"/>
    </source>
</evidence>
<feature type="domain" description="FAD-binding" evidence="6">
    <location>
        <begin position="2"/>
        <end position="166"/>
    </location>
</feature>
<proteinExistence type="inferred from homology"/>
<protein>
    <recommendedName>
        <fullName evidence="6">FAD-binding domain-containing protein</fullName>
    </recommendedName>
</protein>
<accession>A0ABR3WKS9</accession>
<evidence type="ECO:0000313" key="7">
    <source>
        <dbReference type="EMBL" id="KAL1863984.1"/>
    </source>
</evidence>
<dbReference type="PANTHER" id="PTHR13789:SF215">
    <property type="entry name" value="FAD-BINDING DOMAIN-CONTAINING PROTEIN-RELATED"/>
    <property type="match status" value="1"/>
</dbReference>
<evidence type="ECO:0000256" key="5">
    <source>
        <dbReference type="ARBA" id="ARBA00023033"/>
    </source>
</evidence>
<dbReference type="PANTHER" id="PTHR13789">
    <property type="entry name" value="MONOOXYGENASE"/>
    <property type="match status" value="1"/>
</dbReference>
<dbReference type="Gene3D" id="3.50.50.60">
    <property type="entry name" value="FAD/NAD(P)-binding domain"/>
    <property type="match status" value="1"/>
</dbReference>
<dbReference type="InterPro" id="IPR036188">
    <property type="entry name" value="FAD/NAD-bd_sf"/>
</dbReference>
<evidence type="ECO:0000313" key="8">
    <source>
        <dbReference type="Proteomes" id="UP001583177"/>
    </source>
</evidence>
<keyword evidence="5" id="KW-0503">Monooxygenase</keyword>
<dbReference type="InterPro" id="IPR050493">
    <property type="entry name" value="FAD-dep_Monooxygenase_BioMet"/>
</dbReference>
<keyword evidence="2" id="KW-0285">Flavoprotein</keyword>
<feature type="domain" description="FAD-binding" evidence="6">
    <location>
        <begin position="271"/>
        <end position="384"/>
    </location>
</feature>